<feature type="chain" id="PRO_5035849340" evidence="1">
    <location>
        <begin position="17"/>
        <end position="100"/>
    </location>
</feature>
<dbReference type="AlphaFoldDB" id="A0A8T1PUU1"/>
<proteinExistence type="predicted"/>
<sequence>MRWRVWSFWERRFCCCFSMVSIWSKTKLRRAESEEGFGGGSEEEEEEGGAWEVEKDFRSERRKGGSGLWDERESLLRRRRENGVCAIGETERGLGFELKC</sequence>
<dbReference type="Proteomes" id="UP000811609">
    <property type="component" value="Chromosome 8"/>
</dbReference>
<gene>
    <name evidence="2" type="ORF">CIPAW_08G164000</name>
</gene>
<keyword evidence="1" id="KW-0732">Signal</keyword>
<name>A0A8T1PUU1_CARIL</name>
<keyword evidence="3" id="KW-1185">Reference proteome</keyword>
<comment type="caution">
    <text evidence="2">The sequence shown here is derived from an EMBL/GenBank/DDBJ whole genome shotgun (WGS) entry which is preliminary data.</text>
</comment>
<dbReference type="EMBL" id="CM031816">
    <property type="protein sequence ID" value="KAG6646018.1"/>
    <property type="molecule type" value="Genomic_DNA"/>
</dbReference>
<feature type="signal peptide" evidence="1">
    <location>
        <begin position="1"/>
        <end position="16"/>
    </location>
</feature>
<protein>
    <submittedName>
        <fullName evidence="2">Uncharacterized protein</fullName>
    </submittedName>
</protein>
<reference evidence="2" key="1">
    <citation type="submission" date="2020-12" db="EMBL/GenBank/DDBJ databases">
        <title>WGS assembly of Carya illinoinensis cv. Pawnee.</title>
        <authorList>
            <person name="Platts A."/>
            <person name="Shu S."/>
            <person name="Wright S."/>
            <person name="Barry K."/>
            <person name="Edger P."/>
            <person name="Pires J.C."/>
            <person name="Schmutz J."/>
        </authorList>
    </citation>
    <scope>NUCLEOTIDE SEQUENCE</scope>
    <source>
        <tissue evidence="2">Leaf</tissue>
    </source>
</reference>
<accession>A0A8T1PUU1</accession>
<evidence type="ECO:0000313" key="2">
    <source>
        <dbReference type="EMBL" id="KAG6646018.1"/>
    </source>
</evidence>
<evidence type="ECO:0000256" key="1">
    <source>
        <dbReference type="SAM" id="SignalP"/>
    </source>
</evidence>
<evidence type="ECO:0000313" key="3">
    <source>
        <dbReference type="Proteomes" id="UP000811609"/>
    </source>
</evidence>
<organism evidence="2 3">
    <name type="scientific">Carya illinoinensis</name>
    <name type="common">Pecan</name>
    <dbReference type="NCBI Taxonomy" id="32201"/>
    <lineage>
        <taxon>Eukaryota</taxon>
        <taxon>Viridiplantae</taxon>
        <taxon>Streptophyta</taxon>
        <taxon>Embryophyta</taxon>
        <taxon>Tracheophyta</taxon>
        <taxon>Spermatophyta</taxon>
        <taxon>Magnoliopsida</taxon>
        <taxon>eudicotyledons</taxon>
        <taxon>Gunneridae</taxon>
        <taxon>Pentapetalae</taxon>
        <taxon>rosids</taxon>
        <taxon>fabids</taxon>
        <taxon>Fagales</taxon>
        <taxon>Juglandaceae</taxon>
        <taxon>Carya</taxon>
    </lineage>
</organism>